<organism evidence="1">
    <name type="scientific">Paenibacillus sp. SYP-B3998</name>
    <dbReference type="NCBI Taxonomy" id="2678564"/>
    <lineage>
        <taxon>Bacteria</taxon>
        <taxon>Bacillati</taxon>
        <taxon>Bacillota</taxon>
        <taxon>Bacilli</taxon>
        <taxon>Bacillales</taxon>
        <taxon>Paenibacillaceae</taxon>
        <taxon>Paenibacillus</taxon>
    </lineage>
</organism>
<evidence type="ECO:0000313" key="1">
    <source>
        <dbReference type="EMBL" id="NEW06877.1"/>
    </source>
</evidence>
<dbReference type="RefSeq" id="WP_163946678.1">
    <property type="nucleotide sequence ID" value="NZ_JAAIKC010000003.1"/>
</dbReference>
<name>A0A6G3ZZP4_9BACL</name>
<sequence length="131" mass="15142">MKWLVQKIAAAFLTSSLNALRMCSESGAKQKLAPTRKLYESLVNDTIPFIVIRHPKDLASRVPITFFQFKKNESMSDLECPNQKNKKINQMKEKKHTPLAYSMRYYGSNYPENFESESRDIDKHVLGLCSH</sequence>
<reference evidence="1" key="1">
    <citation type="submission" date="2020-02" db="EMBL/GenBank/DDBJ databases">
        <authorList>
            <person name="Shen X.-R."/>
            <person name="Zhang Y.-X."/>
        </authorList>
    </citation>
    <scope>NUCLEOTIDE SEQUENCE</scope>
    <source>
        <strain evidence="1">SYP-B3998</strain>
    </source>
</reference>
<protein>
    <submittedName>
        <fullName evidence="1">Uncharacterized protein</fullName>
    </submittedName>
</protein>
<comment type="caution">
    <text evidence="1">The sequence shown here is derived from an EMBL/GenBank/DDBJ whole genome shotgun (WGS) entry which is preliminary data.</text>
</comment>
<proteinExistence type="predicted"/>
<dbReference type="EMBL" id="JAAIKC010000003">
    <property type="protein sequence ID" value="NEW06877.1"/>
    <property type="molecule type" value="Genomic_DNA"/>
</dbReference>
<accession>A0A6G3ZZP4</accession>
<gene>
    <name evidence="1" type="ORF">GK047_12765</name>
</gene>
<dbReference type="AlphaFoldDB" id="A0A6G3ZZP4"/>